<name>A0A402CR10_9BACT</name>
<dbReference type="OrthoDB" id="8448202at2"/>
<feature type="compositionally biased region" description="Basic residues" evidence="1">
    <location>
        <begin position="158"/>
        <end position="172"/>
    </location>
</feature>
<protein>
    <submittedName>
        <fullName evidence="2">Uncharacterized protein</fullName>
    </submittedName>
</protein>
<evidence type="ECO:0000313" key="3">
    <source>
        <dbReference type="Proteomes" id="UP000287394"/>
    </source>
</evidence>
<dbReference type="Proteomes" id="UP000287394">
    <property type="component" value="Chromosome"/>
</dbReference>
<dbReference type="KEGG" id="ccot:CCAX7_64740"/>
<accession>A0A402CR10</accession>
<dbReference type="AlphaFoldDB" id="A0A402CR10"/>
<gene>
    <name evidence="2" type="ORF">CCAX7_64740</name>
</gene>
<evidence type="ECO:0000256" key="1">
    <source>
        <dbReference type="SAM" id="MobiDB-lite"/>
    </source>
</evidence>
<evidence type="ECO:0000313" key="2">
    <source>
        <dbReference type="EMBL" id="BDI34423.1"/>
    </source>
</evidence>
<reference evidence="2 3" key="1">
    <citation type="journal article" date="2019" name="Int. J. Syst. Evol. Microbiol.">
        <title>Capsulimonas corticalis gen. nov., sp. nov., an aerobic capsulated bacterium, of a novel bacterial order, Capsulimonadales ord. nov., of the class Armatimonadia of the phylum Armatimonadetes.</title>
        <authorList>
            <person name="Li J."/>
            <person name="Kudo C."/>
            <person name="Tonouchi A."/>
        </authorList>
    </citation>
    <scope>NUCLEOTIDE SEQUENCE [LARGE SCALE GENOMIC DNA]</scope>
    <source>
        <strain evidence="2 3">AX-7</strain>
    </source>
</reference>
<dbReference type="RefSeq" id="WP_119319791.1">
    <property type="nucleotide sequence ID" value="NZ_AP025739.1"/>
</dbReference>
<keyword evidence="3" id="KW-1185">Reference proteome</keyword>
<feature type="region of interest" description="Disordered" evidence="1">
    <location>
        <begin position="143"/>
        <end position="172"/>
    </location>
</feature>
<sequence>MGINEDRSVHTDDVANKIVGRDAYIERLKNGETVVFGEPGNSMDPIIKHRQKCVYAPVGAPEMLERGQVVFCKVGPYHYTHMIKQIRHEKEDWMFLICRRDGRENGWTPLSNIYGRVIEVLPSSVTQKQIDVILRERNAHLPQAAAKISEKPGSNSAKRGKAQKPSTRSRNK</sequence>
<proteinExistence type="predicted"/>
<dbReference type="EMBL" id="AP025739">
    <property type="protein sequence ID" value="BDI34423.1"/>
    <property type="molecule type" value="Genomic_DNA"/>
</dbReference>
<organism evidence="2 3">
    <name type="scientific">Capsulimonas corticalis</name>
    <dbReference type="NCBI Taxonomy" id="2219043"/>
    <lineage>
        <taxon>Bacteria</taxon>
        <taxon>Bacillati</taxon>
        <taxon>Armatimonadota</taxon>
        <taxon>Armatimonadia</taxon>
        <taxon>Capsulimonadales</taxon>
        <taxon>Capsulimonadaceae</taxon>
        <taxon>Capsulimonas</taxon>
    </lineage>
</organism>